<keyword evidence="6" id="KW-1185">Reference proteome</keyword>
<organism evidence="2 7">
    <name type="scientific">Phytophthora rubi</name>
    <dbReference type="NCBI Taxonomy" id="129364"/>
    <lineage>
        <taxon>Eukaryota</taxon>
        <taxon>Sar</taxon>
        <taxon>Stramenopiles</taxon>
        <taxon>Oomycota</taxon>
        <taxon>Peronosporomycetes</taxon>
        <taxon>Peronosporales</taxon>
        <taxon>Peronosporaceae</taxon>
        <taxon>Phytophthora</taxon>
    </lineage>
</organism>
<dbReference type="Proteomes" id="UP000434957">
    <property type="component" value="Unassembled WGS sequence"/>
</dbReference>
<dbReference type="Proteomes" id="UP000435112">
    <property type="component" value="Unassembled WGS sequence"/>
</dbReference>
<feature type="transmembrane region" description="Helical" evidence="1">
    <location>
        <begin position="234"/>
        <end position="252"/>
    </location>
</feature>
<keyword evidence="1" id="KW-1133">Transmembrane helix</keyword>
<gene>
    <name evidence="3" type="ORF">PR001_g12996</name>
    <name evidence="2" type="ORF">PR002_g21191</name>
    <name evidence="4" type="ORF">PR003_g21866</name>
</gene>
<accession>A0A6A3J4X1</accession>
<feature type="transmembrane region" description="Helical" evidence="1">
    <location>
        <begin position="258"/>
        <end position="274"/>
    </location>
</feature>
<evidence type="ECO:0000256" key="1">
    <source>
        <dbReference type="SAM" id="Phobius"/>
    </source>
</evidence>
<evidence type="ECO:0000313" key="5">
    <source>
        <dbReference type="Proteomes" id="UP000429607"/>
    </source>
</evidence>
<feature type="transmembrane region" description="Helical" evidence="1">
    <location>
        <begin position="324"/>
        <end position="345"/>
    </location>
</feature>
<name>A0A6A3J4X1_9STRA</name>
<dbReference type="Proteomes" id="UP000429607">
    <property type="component" value="Unassembled WGS sequence"/>
</dbReference>
<feature type="transmembrane region" description="Helical" evidence="1">
    <location>
        <begin position="490"/>
        <end position="512"/>
    </location>
</feature>
<dbReference type="EMBL" id="QXFV01000867">
    <property type="protein sequence ID" value="KAE9023110.1"/>
    <property type="molecule type" value="Genomic_DNA"/>
</dbReference>
<feature type="transmembrane region" description="Helical" evidence="1">
    <location>
        <begin position="82"/>
        <end position="103"/>
    </location>
</feature>
<protein>
    <submittedName>
        <fullName evidence="2">Uncharacterized protein</fullName>
    </submittedName>
</protein>
<keyword evidence="1" id="KW-0472">Membrane</keyword>
<comment type="caution">
    <text evidence="2">The sequence shown here is derived from an EMBL/GenBank/DDBJ whole genome shotgun (WGS) entry which is preliminary data.</text>
</comment>
<evidence type="ECO:0000313" key="2">
    <source>
        <dbReference type="EMBL" id="KAE8990289.1"/>
    </source>
</evidence>
<feature type="transmembrane region" description="Helical" evidence="1">
    <location>
        <begin position="163"/>
        <end position="185"/>
    </location>
</feature>
<evidence type="ECO:0000313" key="7">
    <source>
        <dbReference type="Proteomes" id="UP000435112"/>
    </source>
</evidence>
<evidence type="ECO:0000313" key="4">
    <source>
        <dbReference type="EMBL" id="KAE9303987.1"/>
    </source>
</evidence>
<dbReference type="EMBL" id="QXFU01002111">
    <property type="protein sequence ID" value="KAE8990289.1"/>
    <property type="molecule type" value="Genomic_DNA"/>
</dbReference>
<reference evidence="5 7" key="1">
    <citation type="submission" date="2018-09" db="EMBL/GenBank/DDBJ databases">
        <title>Genomic investigation of the strawberry pathogen Phytophthora fragariae indicates pathogenicity is determined by transcriptional variation in three key races.</title>
        <authorList>
            <person name="Adams T.M."/>
            <person name="Armitage A.D."/>
            <person name="Sobczyk M.K."/>
            <person name="Bates H.J."/>
            <person name="Dunwell J.M."/>
            <person name="Nellist C.F."/>
            <person name="Harrison R.J."/>
        </authorList>
    </citation>
    <scope>NUCLEOTIDE SEQUENCE [LARGE SCALE GENOMIC DNA]</scope>
    <source>
        <strain evidence="3 5">SCRP249</strain>
        <strain evidence="2 7">SCRP324</strain>
        <strain evidence="4 6">SCRP333</strain>
    </source>
</reference>
<feature type="transmembrane region" description="Helical" evidence="1">
    <location>
        <begin position="135"/>
        <end position="157"/>
    </location>
</feature>
<evidence type="ECO:0000313" key="3">
    <source>
        <dbReference type="EMBL" id="KAE9023110.1"/>
    </source>
</evidence>
<evidence type="ECO:0000313" key="6">
    <source>
        <dbReference type="Proteomes" id="UP000434957"/>
    </source>
</evidence>
<dbReference type="OrthoDB" id="101428at2759"/>
<feature type="transmembrane region" description="Helical" evidence="1">
    <location>
        <begin position="454"/>
        <end position="478"/>
    </location>
</feature>
<feature type="transmembrane region" description="Helical" evidence="1">
    <location>
        <begin position="286"/>
        <end position="304"/>
    </location>
</feature>
<dbReference type="EMBL" id="QXFT01002097">
    <property type="protein sequence ID" value="KAE9303987.1"/>
    <property type="molecule type" value="Genomic_DNA"/>
</dbReference>
<proteinExistence type="predicted"/>
<sequence>MFSSVRVASVTQFRDVVTRVGDEVYSSQQLLQVHGATAEKTQLLVVRNALACVVCAVATNGCFYAGNIFSCRSSTKQTRPEFLLATLLWSSLSFSAIMLVAHLPSLMTQRFLKFPDYRPGVWFCMKKLMKGSSPYFIATLGTMVCLGLLVQHIPLLIQFKLHFYLGDFCNLIFTAGITLTVRRIYYKETQQGRDRSLALKRQITSHLAPQAIARVKKFRTPSFWREYRKKLPDAVLVALAGAYVHAVSSFRILDRGEMAIAVFALSGIIFKLAIQEAAKRYIVNKGVRSIHTMCVLVGVPTVLINTQTRIVLLGTQTNTLLVTGTFGMALAEVCLRAGKAVYIVWTIRRRAKVHGQQYEQFTPASTTSKSRKSSVSPSFAPPIVKLEFETWRRQVLSYHTAELTADMYAEYIAIGCSQSIMFWYVSHPFYPALRLKAGANLSERGIARWRINQIAMLAFQFVVVVIVDYICVVMEMVIGIEFNRVKGLSAFLGVLFMAMAVLTINISATVYLP</sequence>
<keyword evidence="1" id="KW-0812">Transmembrane</keyword>
<dbReference type="AlphaFoldDB" id="A0A6A3J4X1"/>
<feature type="transmembrane region" description="Helical" evidence="1">
    <location>
        <begin position="49"/>
        <end position="70"/>
    </location>
</feature>